<dbReference type="Pfam" id="PF00643">
    <property type="entry name" value="zf-B_box"/>
    <property type="match status" value="1"/>
</dbReference>
<name>A0A8B6BRT1_MYTGA</name>
<dbReference type="CDD" id="cd19757">
    <property type="entry name" value="Bbox1"/>
    <property type="match status" value="1"/>
</dbReference>
<feature type="coiled-coil region" evidence="2">
    <location>
        <begin position="157"/>
        <end position="191"/>
    </location>
</feature>
<dbReference type="GO" id="GO:0008270">
    <property type="term" value="F:zinc ion binding"/>
    <property type="evidence" value="ECO:0007669"/>
    <property type="project" value="UniProtKB-KW"/>
</dbReference>
<comment type="caution">
    <text evidence="4">The sequence shown here is derived from an EMBL/GenBank/DDBJ whole genome shotgun (WGS) entry which is preliminary data.</text>
</comment>
<evidence type="ECO:0000313" key="5">
    <source>
        <dbReference type="Proteomes" id="UP000596742"/>
    </source>
</evidence>
<keyword evidence="1" id="KW-0863">Zinc-finger</keyword>
<keyword evidence="1" id="KW-0862">Zinc</keyword>
<evidence type="ECO:0000256" key="2">
    <source>
        <dbReference type="SAM" id="Coils"/>
    </source>
</evidence>
<dbReference type="PROSITE" id="PS50119">
    <property type="entry name" value="ZF_BBOX"/>
    <property type="match status" value="1"/>
</dbReference>
<dbReference type="PANTHER" id="PTHR25462:SF296">
    <property type="entry name" value="MEIOTIC P26, ISOFORM F"/>
    <property type="match status" value="1"/>
</dbReference>
<evidence type="ECO:0000259" key="3">
    <source>
        <dbReference type="PROSITE" id="PS50119"/>
    </source>
</evidence>
<reference evidence="4" key="1">
    <citation type="submission" date="2018-11" db="EMBL/GenBank/DDBJ databases">
        <authorList>
            <person name="Alioto T."/>
            <person name="Alioto T."/>
        </authorList>
    </citation>
    <scope>NUCLEOTIDE SEQUENCE</scope>
</reference>
<dbReference type="SUPFAM" id="SSF57845">
    <property type="entry name" value="B-box zinc-binding domain"/>
    <property type="match status" value="1"/>
</dbReference>
<dbReference type="Proteomes" id="UP000596742">
    <property type="component" value="Unassembled WGS sequence"/>
</dbReference>
<dbReference type="InterPro" id="IPR047153">
    <property type="entry name" value="TRIM45/56/19-like"/>
</dbReference>
<dbReference type="OrthoDB" id="264520at2759"/>
<proteinExistence type="predicted"/>
<evidence type="ECO:0000256" key="1">
    <source>
        <dbReference type="PROSITE-ProRule" id="PRU00024"/>
    </source>
</evidence>
<protein>
    <recommendedName>
        <fullName evidence="3">B box-type domain-containing protein</fullName>
    </recommendedName>
</protein>
<dbReference type="PANTHER" id="PTHR25462">
    <property type="entry name" value="BONUS, ISOFORM C-RELATED"/>
    <property type="match status" value="1"/>
</dbReference>
<dbReference type="EMBL" id="UYJE01000613">
    <property type="protein sequence ID" value="VDH94620.1"/>
    <property type="molecule type" value="Genomic_DNA"/>
</dbReference>
<dbReference type="InterPro" id="IPR000315">
    <property type="entry name" value="Znf_B-box"/>
</dbReference>
<feature type="domain" description="B box-type" evidence="3">
    <location>
        <begin position="11"/>
        <end position="57"/>
    </location>
</feature>
<evidence type="ECO:0000313" key="4">
    <source>
        <dbReference type="EMBL" id="VDH94620.1"/>
    </source>
</evidence>
<keyword evidence="2" id="KW-0175">Coiled coil</keyword>
<keyword evidence="5" id="KW-1185">Reference proteome</keyword>
<dbReference type="SUPFAM" id="SSF101898">
    <property type="entry name" value="NHL repeat"/>
    <property type="match status" value="1"/>
</dbReference>
<gene>
    <name evidence="4" type="ORF">MGAL_10B011749</name>
</gene>
<accession>A0A8B6BRT1</accession>
<organism evidence="4 5">
    <name type="scientific">Mytilus galloprovincialis</name>
    <name type="common">Mediterranean mussel</name>
    <dbReference type="NCBI Taxonomy" id="29158"/>
    <lineage>
        <taxon>Eukaryota</taxon>
        <taxon>Metazoa</taxon>
        <taxon>Spiralia</taxon>
        <taxon>Lophotrochozoa</taxon>
        <taxon>Mollusca</taxon>
        <taxon>Bivalvia</taxon>
        <taxon>Autobranchia</taxon>
        <taxon>Pteriomorphia</taxon>
        <taxon>Mytilida</taxon>
        <taxon>Mytiloidea</taxon>
        <taxon>Mytilidae</taxon>
        <taxon>Mytilinae</taxon>
        <taxon>Mytilus</taxon>
    </lineage>
</organism>
<sequence>MAFSKSVIKSQIPINCNLCETEKNIKWKCLTCGVLMCSKCKDKIHLMIGKDHKVVDIKNVGLPVEELDFTNIKCQDHSEQSSCLFCTNCKTTCIAKVHKKHDLTEISDAYTLKRERLKKGQSKLQKEKTEITATKDQANMIYDAQNSNYAKVSTDILNHEKVLKKAVEKHIAKLRNELDQNHKASSKVNEESINAISKSERQIEEKFSDIQDFLNTTDISKFFKDVCEMERSLEVSVPTPEISSRPTLQFHPGEITQSNIGVLQSVDIPLPEVKVSLSIVNHYQTNLTMVGYLSPCPDDSLWIACTQDEVLQKVKPEGSSLKTISTFNMSVYGMAVTESNDLLVAVGGESRLQIISSTTSKVTDSVYDISPFIPAIIHITSGGQVMVGVKI</sequence>
<keyword evidence="1" id="KW-0479">Metal-binding</keyword>
<dbReference type="Gene3D" id="3.30.160.60">
    <property type="entry name" value="Classic Zinc Finger"/>
    <property type="match status" value="1"/>
</dbReference>
<dbReference type="AlphaFoldDB" id="A0A8B6BRT1"/>